<dbReference type="AlphaFoldDB" id="A0A5Q0QCU3"/>
<accession>A0A5Q0QCU3</accession>
<evidence type="ECO:0000259" key="7">
    <source>
        <dbReference type="Pfam" id="PF04138"/>
    </source>
</evidence>
<organism evidence="8 9">
    <name type="scientific">Sphingobacterium zhuxiongii</name>
    <dbReference type="NCBI Taxonomy" id="2662364"/>
    <lineage>
        <taxon>Bacteria</taxon>
        <taxon>Pseudomonadati</taxon>
        <taxon>Bacteroidota</taxon>
        <taxon>Sphingobacteriia</taxon>
        <taxon>Sphingobacteriales</taxon>
        <taxon>Sphingobacteriaceae</taxon>
        <taxon>Sphingobacterium</taxon>
    </lineage>
</organism>
<evidence type="ECO:0000256" key="2">
    <source>
        <dbReference type="ARBA" id="ARBA00009399"/>
    </source>
</evidence>
<dbReference type="EMBL" id="CP045652">
    <property type="protein sequence ID" value="QGA25518.1"/>
    <property type="molecule type" value="Genomic_DNA"/>
</dbReference>
<dbReference type="InterPro" id="IPR051401">
    <property type="entry name" value="GtrA_CellWall_Glycosyl"/>
</dbReference>
<dbReference type="Proteomes" id="UP000326921">
    <property type="component" value="Chromosome"/>
</dbReference>
<evidence type="ECO:0000313" key="8">
    <source>
        <dbReference type="EMBL" id="QGA25518.1"/>
    </source>
</evidence>
<dbReference type="GO" id="GO:0000271">
    <property type="term" value="P:polysaccharide biosynthetic process"/>
    <property type="evidence" value="ECO:0007669"/>
    <property type="project" value="InterPro"/>
</dbReference>
<keyword evidence="5 6" id="KW-0472">Membrane</keyword>
<evidence type="ECO:0000256" key="1">
    <source>
        <dbReference type="ARBA" id="ARBA00004141"/>
    </source>
</evidence>
<feature type="transmembrane region" description="Helical" evidence="6">
    <location>
        <begin position="12"/>
        <end position="33"/>
    </location>
</feature>
<keyword evidence="3 6" id="KW-0812">Transmembrane</keyword>
<keyword evidence="9" id="KW-1185">Reference proteome</keyword>
<dbReference type="Pfam" id="PF04138">
    <property type="entry name" value="GtrA_DPMS_TM"/>
    <property type="match status" value="1"/>
</dbReference>
<name>A0A5Q0QCU3_9SPHI</name>
<evidence type="ECO:0000256" key="4">
    <source>
        <dbReference type="ARBA" id="ARBA00022989"/>
    </source>
</evidence>
<dbReference type="PANTHER" id="PTHR38459">
    <property type="entry name" value="PROPHAGE BACTOPRENOL-LINKED GLUCOSE TRANSLOCASE HOMOLOG"/>
    <property type="match status" value="1"/>
</dbReference>
<evidence type="ECO:0000256" key="6">
    <source>
        <dbReference type="SAM" id="Phobius"/>
    </source>
</evidence>
<feature type="transmembrane region" description="Helical" evidence="6">
    <location>
        <begin position="39"/>
        <end position="60"/>
    </location>
</feature>
<gene>
    <name evidence="8" type="ORF">GFH32_03915</name>
</gene>
<feature type="transmembrane region" description="Helical" evidence="6">
    <location>
        <begin position="72"/>
        <end position="93"/>
    </location>
</feature>
<feature type="transmembrane region" description="Helical" evidence="6">
    <location>
        <begin position="99"/>
        <end position="120"/>
    </location>
</feature>
<dbReference type="InterPro" id="IPR007267">
    <property type="entry name" value="GtrA_DPMS_TM"/>
</dbReference>
<dbReference type="RefSeq" id="WP_153509838.1">
    <property type="nucleotide sequence ID" value="NZ_CP045652.1"/>
</dbReference>
<protein>
    <submittedName>
        <fullName evidence="8">GtrA family protein</fullName>
    </submittedName>
</protein>
<dbReference type="KEGG" id="sphe:GFH32_03915"/>
<evidence type="ECO:0000313" key="9">
    <source>
        <dbReference type="Proteomes" id="UP000326921"/>
    </source>
</evidence>
<evidence type="ECO:0000256" key="3">
    <source>
        <dbReference type="ARBA" id="ARBA00022692"/>
    </source>
</evidence>
<comment type="subcellular location">
    <subcellularLocation>
        <location evidence="1">Membrane</location>
        <topology evidence="1">Multi-pass membrane protein</topology>
    </subcellularLocation>
</comment>
<feature type="domain" description="GtrA/DPMS transmembrane" evidence="7">
    <location>
        <begin position="17"/>
        <end position="126"/>
    </location>
</feature>
<dbReference type="GO" id="GO:0005886">
    <property type="term" value="C:plasma membrane"/>
    <property type="evidence" value="ECO:0007669"/>
    <property type="project" value="TreeGrafter"/>
</dbReference>
<dbReference type="PANTHER" id="PTHR38459:SF1">
    <property type="entry name" value="PROPHAGE BACTOPRENOL-LINKED GLUCOSE TRANSLOCASE HOMOLOG"/>
    <property type="match status" value="1"/>
</dbReference>
<sequence>MTAKVREFLKVQLSAFVGGLSDFGIYTFCYTVLKYSAPFSNVISGSLGAVVNFTINRYWSFNSTAQSLGSQLWKFIIVVLGSIGLKSLGIHVFVDIMHWHFLLSKLIVEIVVSLGFNFTLQKYWVFKK</sequence>
<evidence type="ECO:0000256" key="5">
    <source>
        <dbReference type="ARBA" id="ARBA00023136"/>
    </source>
</evidence>
<reference evidence="8 9" key="1">
    <citation type="submission" date="2019-10" db="EMBL/GenBank/DDBJ databases">
        <authorList>
            <person name="Dong K."/>
        </authorList>
    </citation>
    <scope>NUCLEOTIDE SEQUENCE [LARGE SCALE GENOMIC DNA]</scope>
    <source>
        <strain evidence="9">dk4302</strain>
    </source>
</reference>
<proteinExistence type="inferred from homology"/>
<keyword evidence="4 6" id="KW-1133">Transmembrane helix</keyword>
<comment type="similarity">
    <text evidence="2">Belongs to the GtrA family.</text>
</comment>